<dbReference type="InterPro" id="IPR001810">
    <property type="entry name" value="F-box_dom"/>
</dbReference>
<reference evidence="3 4" key="1">
    <citation type="journal article" date="2023" name="Insect Mol. Biol.">
        <title>Genome sequencing provides insights into the evolution of gene families encoding plant cell wall-degrading enzymes in longhorned beetles.</title>
        <authorList>
            <person name="Shin N.R."/>
            <person name="Okamura Y."/>
            <person name="Kirsch R."/>
            <person name="Pauchet Y."/>
        </authorList>
    </citation>
    <scope>NUCLEOTIDE SEQUENCE [LARGE SCALE GENOMIC DNA]</scope>
    <source>
        <strain evidence="3">EAD_L_NR</strain>
    </source>
</reference>
<keyword evidence="4" id="KW-1185">Reference proteome</keyword>
<feature type="compositionally biased region" description="Low complexity" evidence="1">
    <location>
        <begin position="527"/>
        <end position="542"/>
    </location>
</feature>
<feature type="compositionally biased region" description="Basic and acidic residues" evidence="1">
    <location>
        <begin position="470"/>
        <end position="480"/>
    </location>
</feature>
<protein>
    <recommendedName>
        <fullName evidence="2">F-box domain-containing protein</fullName>
    </recommendedName>
</protein>
<dbReference type="AlphaFoldDB" id="A0AAV8VPJ9"/>
<feature type="compositionally biased region" description="Polar residues" evidence="1">
    <location>
        <begin position="481"/>
        <end position="519"/>
    </location>
</feature>
<evidence type="ECO:0000313" key="4">
    <source>
        <dbReference type="Proteomes" id="UP001159042"/>
    </source>
</evidence>
<dbReference type="Proteomes" id="UP001159042">
    <property type="component" value="Unassembled WGS sequence"/>
</dbReference>
<dbReference type="InterPro" id="IPR032675">
    <property type="entry name" value="LRR_dom_sf"/>
</dbReference>
<evidence type="ECO:0000256" key="1">
    <source>
        <dbReference type="SAM" id="MobiDB-lite"/>
    </source>
</evidence>
<dbReference type="SUPFAM" id="SSF81383">
    <property type="entry name" value="F-box domain"/>
    <property type="match status" value="1"/>
</dbReference>
<dbReference type="Gene3D" id="1.20.1280.50">
    <property type="match status" value="1"/>
</dbReference>
<dbReference type="Gene3D" id="3.80.10.10">
    <property type="entry name" value="Ribonuclease Inhibitor"/>
    <property type="match status" value="1"/>
</dbReference>
<evidence type="ECO:0000313" key="3">
    <source>
        <dbReference type="EMBL" id="KAJ8916050.1"/>
    </source>
</evidence>
<name>A0AAV8VPJ9_9CUCU</name>
<dbReference type="Pfam" id="PF12937">
    <property type="entry name" value="F-box-like"/>
    <property type="match status" value="1"/>
</dbReference>
<feature type="region of interest" description="Disordered" evidence="1">
    <location>
        <begin position="470"/>
        <end position="556"/>
    </location>
</feature>
<dbReference type="SUPFAM" id="SSF52047">
    <property type="entry name" value="RNI-like"/>
    <property type="match status" value="1"/>
</dbReference>
<dbReference type="PROSITE" id="PS50181">
    <property type="entry name" value="FBOX"/>
    <property type="match status" value="1"/>
</dbReference>
<proteinExistence type="predicted"/>
<sequence>MSNEMEKIDKNCKFLLLPECVLRVLFSYLDSTTLYQLTKTCRYLQYFITDPIFWRYIDARRHPNTSDKVEYCSDRIHERTTHVFLKAKDKTSGLVPVNFFKTINPFRNLKILALENQRFHGSRLTLKDFPPCLEELSLKGTHIKSSTYFFQHSDQNMQKLRVLILDQCQWVTCSFLMSVTKYENLEIISAIKCLRLHLNMVPYLNVARYGCEKLKVFDCRFTSIGHELLRTFYPKESLQSFYFQSLKSAEVDYKEQMFNQSYMRAESSSRPREGDNSICDYSLFEYVNSTACDIIDKIPDSVLYKDPYPECTCSGNTDESRPPPLDIFDEYYVCTPPRRKSIKFVCQRHVQDVEKLSSHFREFFLSNQHQFYADVKASEVESEAGSSDSESDDNCGTCCMYGMGRSMILLTPGNNPGTIQEEVLELNPDEHEQGGRVVSIFISTPLRESFNNRVSDVEMESDNRINHLQEEQNRVERSQSNDEGSIASTSKGYTSSPINFATSTSSQNSVEAGNDNRTNQVKEESAAARPASTSRTSTNRPPIGESSRHDTSNNTPRTAIITIRNRERSRYVNPLFVQIENKHIKKKSRLRRLSLRGFRRITNLALDYVKNLKLDLIDLTYTSVTKEGIENFLAYNPNCRVIHPLEKRKLSGESLQHLGEACKKEVTRVKVGKQKASKYKMRKKGLSNYALQ</sequence>
<organism evidence="3 4">
    <name type="scientific">Exocentrus adspersus</name>
    <dbReference type="NCBI Taxonomy" id="1586481"/>
    <lineage>
        <taxon>Eukaryota</taxon>
        <taxon>Metazoa</taxon>
        <taxon>Ecdysozoa</taxon>
        <taxon>Arthropoda</taxon>
        <taxon>Hexapoda</taxon>
        <taxon>Insecta</taxon>
        <taxon>Pterygota</taxon>
        <taxon>Neoptera</taxon>
        <taxon>Endopterygota</taxon>
        <taxon>Coleoptera</taxon>
        <taxon>Polyphaga</taxon>
        <taxon>Cucujiformia</taxon>
        <taxon>Chrysomeloidea</taxon>
        <taxon>Cerambycidae</taxon>
        <taxon>Lamiinae</taxon>
        <taxon>Acanthocinini</taxon>
        <taxon>Exocentrus</taxon>
    </lineage>
</organism>
<dbReference type="EMBL" id="JANEYG010000046">
    <property type="protein sequence ID" value="KAJ8916050.1"/>
    <property type="molecule type" value="Genomic_DNA"/>
</dbReference>
<comment type="caution">
    <text evidence="3">The sequence shown here is derived from an EMBL/GenBank/DDBJ whole genome shotgun (WGS) entry which is preliminary data.</text>
</comment>
<dbReference type="InterPro" id="IPR036047">
    <property type="entry name" value="F-box-like_dom_sf"/>
</dbReference>
<accession>A0AAV8VPJ9</accession>
<feature type="domain" description="F-box" evidence="2">
    <location>
        <begin position="11"/>
        <end position="57"/>
    </location>
</feature>
<evidence type="ECO:0000259" key="2">
    <source>
        <dbReference type="PROSITE" id="PS50181"/>
    </source>
</evidence>
<gene>
    <name evidence="3" type="ORF">NQ315_010918</name>
</gene>